<dbReference type="Gene3D" id="1.10.260.40">
    <property type="entry name" value="lambda repressor-like DNA-binding domains"/>
    <property type="match status" value="1"/>
</dbReference>
<dbReference type="PROSITE" id="PS00356">
    <property type="entry name" value="HTH_LACI_1"/>
    <property type="match status" value="1"/>
</dbReference>
<keyword evidence="2" id="KW-0238">DNA-binding</keyword>
<dbReference type="OrthoDB" id="9784962at2"/>
<dbReference type="SMART" id="SM00354">
    <property type="entry name" value="HTH_LACI"/>
    <property type="match status" value="1"/>
</dbReference>
<evidence type="ECO:0000313" key="5">
    <source>
        <dbReference type="EMBL" id="TCS77858.1"/>
    </source>
</evidence>
<name>A0A4R3K4X0_9FIRM</name>
<dbReference type="CDD" id="cd01392">
    <property type="entry name" value="HTH_LacI"/>
    <property type="match status" value="1"/>
</dbReference>
<sequence>MPDKNITIADIARSAQVSKTTVSRYLNGKYEYMSPQTKERIRSIIELANYQPNNIARSLKSHKSTLIGLVIADIESPFSSAVIKRIGDCFLNMDYNIITANCDNSYNREIHYLNSLVNQQIDGLIVNTTNRNNPMIIDLANKGMPIVLLDRFIDNYTLDIVYFQNEHPINNAMEHLVKQGYGTLHFFVQPYEQISPRFLRRDAFIKKLTSLGVENPVSYVHQIDSMDTEDLKRQLDTLMQASLKVGAPPAIIASNGVTLLHMAKAIRSLGLEMPHEVGLCGYDEWGWETSLGWAGLIDVGLTTLECSTYILGDSIAELLLRRLEKPDEPKVTQGVEVPLVIRPSTLHGGKPVFPVKAP</sequence>
<evidence type="ECO:0000256" key="3">
    <source>
        <dbReference type="ARBA" id="ARBA00023163"/>
    </source>
</evidence>
<keyword evidence="1" id="KW-0805">Transcription regulation</keyword>
<dbReference type="PANTHER" id="PTHR30146">
    <property type="entry name" value="LACI-RELATED TRANSCRIPTIONAL REPRESSOR"/>
    <property type="match status" value="1"/>
</dbReference>
<organism evidence="5 6">
    <name type="scientific">Muricomes intestini</name>
    <dbReference type="NCBI Taxonomy" id="1796634"/>
    <lineage>
        <taxon>Bacteria</taxon>
        <taxon>Bacillati</taxon>
        <taxon>Bacillota</taxon>
        <taxon>Clostridia</taxon>
        <taxon>Lachnospirales</taxon>
        <taxon>Lachnospiraceae</taxon>
        <taxon>Muricomes</taxon>
    </lineage>
</organism>
<dbReference type="InterPro" id="IPR010982">
    <property type="entry name" value="Lambda_DNA-bd_dom_sf"/>
</dbReference>
<dbReference type="SUPFAM" id="SSF53822">
    <property type="entry name" value="Periplasmic binding protein-like I"/>
    <property type="match status" value="1"/>
</dbReference>
<comment type="caution">
    <text evidence="5">The sequence shown here is derived from an EMBL/GenBank/DDBJ whole genome shotgun (WGS) entry which is preliminary data.</text>
</comment>
<protein>
    <submittedName>
        <fullName evidence="5">LacI family transcriptional regulator</fullName>
    </submittedName>
</protein>
<dbReference type="Proteomes" id="UP000295726">
    <property type="component" value="Unassembled WGS sequence"/>
</dbReference>
<dbReference type="CDD" id="cd06283">
    <property type="entry name" value="PBP1_RegR_EndR_KdgR-like"/>
    <property type="match status" value="1"/>
</dbReference>
<dbReference type="PROSITE" id="PS50932">
    <property type="entry name" value="HTH_LACI_2"/>
    <property type="match status" value="1"/>
</dbReference>
<evidence type="ECO:0000313" key="6">
    <source>
        <dbReference type="Proteomes" id="UP000295726"/>
    </source>
</evidence>
<dbReference type="RefSeq" id="WP_132381674.1">
    <property type="nucleotide sequence ID" value="NZ_DAIPCY010000002.1"/>
</dbReference>
<dbReference type="Pfam" id="PF00356">
    <property type="entry name" value="LacI"/>
    <property type="match status" value="1"/>
</dbReference>
<dbReference type="GO" id="GO:0000976">
    <property type="term" value="F:transcription cis-regulatory region binding"/>
    <property type="evidence" value="ECO:0007669"/>
    <property type="project" value="TreeGrafter"/>
</dbReference>
<keyword evidence="3" id="KW-0804">Transcription</keyword>
<accession>A0A4R3K4X0</accession>
<reference evidence="5 6" key="1">
    <citation type="submission" date="2019-03" db="EMBL/GenBank/DDBJ databases">
        <title>Genomic Encyclopedia of Type Strains, Phase IV (KMG-IV): sequencing the most valuable type-strain genomes for metagenomic binning, comparative biology and taxonomic classification.</title>
        <authorList>
            <person name="Goeker M."/>
        </authorList>
    </citation>
    <scope>NUCLEOTIDE SEQUENCE [LARGE SCALE GENOMIC DNA]</scope>
    <source>
        <strain evidence="5 6">DSM 29489</strain>
    </source>
</reference>
<gene>
    <name evidence="5" type="ORF">EDD59_11410</name>
</gene>
<dbReference type="Pfam" id="PF00532">
    <property type="entry name" value="Peripla_BP_1"/>
    <property type="match status" value="1"/>
</dbReference>
<evidence type="ECO:0000256" key="2">
    <source>
        <dbReference type="ARBA" id="ARBA00023125"/>
    </source>
</evidence>
<dbReference type="InterPro" id="IPR028082">
    <property type="entry name" value="Peripla_BP_I"/>
</dbReference>
<evidence type="ECO:0000256" key="1">
    <source>
        <dbReference type="ARBA" id="ARBA00023015"/>
    </source>
</evidence>
<dbReference type="InterPro" id="IPR001761">
    <property type="entry name" value="Peripla_BP/Lac1_sug-bd_dom"/>
</dbReference>
<dbReference type="EMBL" id="SLZZ01000014">
    <property type="protein sequence ID" value="TCS77858.1"/>
    <property type="molecule type" value="Genomic_DNA"/>
</dbReference>
<dbReference type="GO" id="GO:0003700">
    <property type="term" value="F:DNA-binding transcription factor activity"/>
    <property type="evidence" value="ECO:0007669"/>
    <property type="project" value="TreeGrafter"/>
</dbReference>
<dbReference type="InterPro" id="IPR000843">
    <property type="entry name" value="HTH_LacI"/>
</dbReference>
<proteinExistence type="predicted"/>
<dbReference type="Gene3D" id="3.40.50.2300">
    <property type="match status" value="2"/>
</dbReference>
<feature type="domain" description="HTH lacI-type" evidence="4">
    <location>
        <begin position="6"/>
        <end position="61"/>
    </location>
</feature>
<keyword evidence="6" id="KW-1185">Reference proteome</keyword>
<dbReference type="SUPFAM" id="SSF47413">
    <property type="entry name" value="lambda repressor-like DNA-binding domains"/>
    <property type="match status" value="1"/>
</dbReference>
<evidence type="ECO:0000259" key="4">
    <source>
        <dbReference type="PROSITE" id="PS50932"/>
    </source>
</evidence>
<dbReference type="AlphaFoldDB" id="A0A4R3K4X0"/>
<dbReference type="PANTHER" id="PTHR30146:SF145">
    <property type="entry name" value="RIBOSE OPERON REPRESSOR"/>
    <property type="match status" value="1"/>
</dbReference>